<gene>
    <name evidence="1" type="ORF">TM448B01363_0014</name>
</gene>
<dbReference type="EMBL" id="MT144747">
    <property type="protein sequence ID" value="QJH98682.1"/>
    <property type="molecule type" value="Genomic_DNA"/>
</dbReference>
<name>A0A6M3XLN9_9ZZZZ</name>
<accession>A0A6M3XLN9</accession>
<dbReference type="AlphaFoldDB" id="A0A6M3XLN9"/>
<organism evidence="1">
    <name type="scientific">viral metagenome</name>
    <dbReference type="NCBI Taxonomy" id="1070528"/>
    <lineage>
        <taxon>unclassified sequences</taxon>
        <taxon>metagenomes</taxon>
        <taxon>organismal metagenomes</taxon>
    </lineage>
</organism>
<reference evidence="1" key="1">
    <citation type="submission" date="2020-03" db="EMBL/GenBank/DDBJ databases">
        <title>The deep terrestrial virosphere.</title>
        <authorList>
            <person name="Holmfeldt K."/>
            <person name="Nilsson E."/>
            <person name="Simone D."/>
            <person name="Lopez-Fernandez M."/>
            <person name="Wu X."/>
            <person name="de Brujin I."/>
            <person name="Lundin D."/>
            <person name="Andersson A."/>
            <person name="Bertilsson S."/>
            <person name="Dopson M."/>
        </authorList>
    </citation>
    <scope>NUCLEOTIDE SEQUENCE</scope>
    <source>
        <strain evidence="1">TM448B01363</strain>
    </source>
</reference>
<sequence length="102" mass="11503">MNTTLKEKKATEQLLAKCAVYLNENFHKFSLTNRIRISLELIKRKMPTQLEHSGEVKFIQMPTAKFGNRIGELLPLEFNIGDSNTRATRNLADAGEAPANTN</sequence>
<protein>
    <submittedName>
        <fullName evidence="1">Uncharacterized protein</fullName>
    </submittedName>
</protein>
<evidence type="ECO:0000313" key="1">
    <source>
        <dbReference type="EMBL" id="QJH98682.1"/>
    </source>
</evidence>
<proteinExistence type="predicted"/>